<evidence type="ECO:0000256" key="2">
    <source>
        <dbReference type="ARBA" id="ARBA00006460"/>
    </source>
</evidence>
<feature type="domain" description="RNA polymerase Rpb1" evidence="13">
    <location>
        <begin position="1"/>
        <end position="161"/>
    </location>
</feature>
<dbReference type="FunFam" id="1.10.150.390:FF:000004">
    <property type="entry name" value="DNA-directed RNA polymerase subunit"/>
    <property type="match status" value="1"/>
</dbReference>
<dbReference type="Pfam" id="PF04983">
    <property type="entry name" value="RNA_pol_Rpb1_3"/>
    <property type="match status" value="1"/>
</dbReference>
<keyword evidence="6" id="KW-0548">Nucleotidyltransferase</keyword>
<dbReference type="InterPro" id="IPR038120">
    <property type="entry name" value="Rpb1_funnel_sf"/>
</dbReference>
<dbReference type="EMBL" id="WIXE01008114">
    <property type="protein sequence ID" value="KAK5979682.1"/>
    <property type="molecule type" value="Genomic_DNA"/>
</dbReference>
<dbReference type="GO" id="GO:0003677">
    <property type="term" value="F:DNA binding"/>
    <property type="evidence" value="ECO:0007669"/>
    <property type="project" value="InterPro"/>
</dbReference>
<dbReference type="SUPFAM" id="SSF64484">
    <property type="entry name" value="beta and beta-prime subunits of DNA dependent RNA-polymerase"/>
    <property type="match status" value="1"/>
</dbReference>
<dbReference type="EC" id="2.7.7.6" evidence="3"/>
<dbReference type="InterPro" id="IPR007083">
    <property type="entry name" value="RNA_pol_Rpb1_4"/>
</dbReference>
<evidence type="ECO:0000256" key="12">
    <source>
        <dbReference type="ARBA" id="ARBA00048552"/>
    </source>
</evidence>
<evidence type="ECO:0000256" key="6">
    <source>
        <dbReference type="ARBA" id="ARBA00022695"/>
    </source>
</evidence>
<accession>A0AAN8IS84</accession>
<dbReference type="PANTHER" id="PTHR48446">
    <property type="entry name" value="DNA-DIRECTED RNA POLYMERASE SUBUNIT BETA' N-TERMINAL SECTION"/>
    <property type="match status" value="1"/>
</dbReference>
<comment type="subcellular location">
    <subcellularLocation>
        <location evidence="1">Nucleus</location>
    </subcellularLocation>
</comment>
<protein>
    <recommendedName>
        <fullName evidence="3">DNA-directed RNA polymerase</fullName>
        <ecNumber evidence="3">2.7.7.6</ecNumber>
    </recommendedName>
</protein>
<comment type="similarity">
    <text evidence="2">Belongs to the RNA polymerase beta' chain family.</text>
</comment>
<keyword evidence="7" id="KW-0479">Metal-binding</keyword>
<evidence type="ECO:0000256" key="9">
    <source>
        <dbReference type="ARBA" id="ARBA00022842"/>
    </source>
</evidence>
<evidence type="ECO:0000256" key="7">
    <source>
        <dbReference type="ARBA" id="ARBA00022723"/>
    </source>
</evidence>
<dbReference type="Pfam" id="PF04998">
    <property type="entry name" value="RNA_pol_Rpb1_5"/>
    <property type="match status" value="1"/>
</dbReference>
<dbReference type="PANTHER" id="PTHR48446:SF1">
    <property type="entry name" value="DNA-DIRECTED RNA POLYMERASE SUBUNIT BETA' N-TERMINAL SECTION"/>
    <property type="match status" value="1"/>
</dbReference>
<evidence type="ECO:0000313" key="16">
    <source>
        <dbReference type="EMBL" id="KAK5979682.1"/>
    </source>
</evidence>
<dbReference type="Gene3D" id="1.10.274.100">
    <property type="entry name" value="RNA polymerase Rpb1, domain 3"/>
    <property type="match status" value="1"/>
</dbReference>
<dbReference type="GO" id="GO:0003899">
    <property type="term" value="F:DNA-directed RNA polymerase activity"/>
    <property type="evidence" value="ECO:0007669"/>
    <property type="project" value="UniProtKB-EC"/>
</dbReference>
<keyword evidence="9" id="KW-0460">Magnesium</keyword>
<gene>
    <name evidence="16" type="ORF">GCK32_008511</name>
</gene>
<dbReference type="Pfam" id="PF05000">
    <property type="entry name" value="RNA_pol_Rpb1_4"/>
    <property type="match status" value="1"/>
</dbReference>
<reference evidence="16 17" key="1">
    <citation type="submission" date="2019-10" db="EMBL/GenBank/DDBJ databases">
        <title>Assembly and Annotation for the nematode Trichostrongylus colubriformis.</title>
        <authorList>
            <person name="Martin J."/>
        </authorList>
    </citation>
    <scope>NUCLEOTIDE SEQUENCE [LARGE SCALE GENOMIC DNA]</scope>
    <source>
        <strain evidence="16">G859</strain>
        <tissue evidence="16">Whole worm</tissue>
    </source>
</reference>
<dbReference type="InterPro" id="IPR007066">
    <property type="entry name" value="RNA_pol_Rpb1_3"/>
</dbReference>
<name>A0AAN8IS84_TRICO</name>
<evidence type="ECO:0000256" key="8">
    <source>
        <dbReference type="ARBA" id="ARBA00022833"/>
    </source>
</evidence>
<dbReference type="InterPro" id="IPR007081">
    <property type="entry name" value="RNA_pol_Rpb1_5"/>
</dbReference>
<dbReference type="Proteomes" id="UP001331761">
    <property type="component" value="Unassembled WGS sequence"/>
</dbReference>
<proteinExistence type="inferred from homology"/>
<feature type="domain" description="RNA polymerase Rpb1" evidence="14">
    <location>
        <begin position="299"/>
        <end position="793"/>
    </location>
</feature>
<dbReference type="Gene3D" id="1.10.132.30">
    <property type="match status" value="1"/>
</dbReference>
<dbReference type="FunFam" id="1.10.132.30:FF:000001">
    <property type="entry name" value="DNA-directed RNA polymerase subunit"/>
    <property type="match status" value="1"/>
</dbReference>
<evidence type="ECO:0000256" key="5">
    <source>
        <dbReference type="ARBA" id="ARBA00022679"/>
    </source>
</evidence>
<comment type="caution">
    <text evidence="16">The sequence shown here is derived from an EMBL/GenBank/DDBJ whole genome shotgun (WGS) entry which is preliminary data.</text>
</comment>
<dbReference type="GO" id="GO:0046872">
    <property type="term" value="F:metal ion binding"/>
    <property type="evidence" value="ECO:0007669"/>
    <property type="project" value="UniProtKB-KW"/>
</dbReference>
<evidence type="ECO:0000259" key="13">
    <source>
        <dbReference type="Pfam" id="PF04983"/>
    </source>
</evidence>
<sequence length="865" mass="96064">QDFITGAYLMTHKDTFFERSEACRLAASIIDCNDKKQIRLHLPTPAIIKPTRLWTGKQLMELIISNDSKNPLKLNLSVPNKSFTSGMELCPKDSFVIIRNGQLICGVLDKSLLGTASKKNIFYILLRDFGEDAAIDALWRLSRMTSTFLSNRGFSVGVGDVLPRVQVLMEKSKLLREGYKKCQEYIDQLKSQQLKVQPGCTLEETLEASILQELSSIRDKAGKATIGNLSKLNSLLTMAISGSKGSYINISQMIACVGQQAICGHRPPDGFDRRSLPHFEKSQKTAKAKGFVENSFFSGLTPTEFFFHSMAGREGLVDTAVKTAETGYMQRRLVKCLEDLCASYDGTVRSSCGDIIEFAFGEDGLDPALMETSDGCAVDFSRQFEQIHNSLPFSDDKELNQSDMESLYKAVVDVELGKSHLEFQNRLKNFVDEVIRKSLATYKIPSLCRDHRNGSPVHRRGNMCAQCYSQEKYRKAQIRAHCFSRSQFIGFLEKCCEKQKKAVIEPGTAVGAIAATSIGEPSTQMTLKTFHFAGVASMNISQGVPRIKEIIDAVKAISTPIITANLVNNHDEKLARQVKARIDVTTLGEICDYIEEILTPHSVFLLLKLSGKRIKLLNLEVTMSSIVQSIACSKSYIAFRASQITVVGKSMMIIRPPTDMKYSICTTMQIMKQSLLKVVVKGIPNVKRCMVHRDERCGDNLRIIVEGSDFRGVLSQVGIDPCHTSINSPVVMAEVLGIEAARKCIVNEVLSCMEAHGIGLDRRHVMLLADVMTHRGEVLGITRNGLAKMKESVLLLASFEKTVDHLFEAAFYSQKDPIRGVSECIILGVPISIGTGMFKLLQEMPNPIITPKEPIFLKEEFGLEV</sequence>
<dbReference type="GO" id="GO:0006351">
    <property type="term" value="P:DNA-templated transcription"/>
    <property type="evidence" value="ECO:0007669"/>
    <property type="project" value="InterPro"/>
</dbReference>
<dbReference type="InterPro" id="IPR015700">
    <property type="entry name" value="RPC1"/>
</dbReference>
<feature type="domain" description="RNA polymerase Rpb1" evidence="15">
    <location>
        <begin position="190"/>
        <end position="292"/>
    </location>
</feature>
<dbReference type="InterPro" id="IPR035698">
    <property type="entry name" value="RNAP_III_Rpc1_C"/>
</dbReference>
<keyword evidence="10" id="KW-0804">Transcription</keyword>
<keyword evidence="5" id="KW-0808">Transferase</keyword>
<evidence type="ECO:0000313" key="17">
    <source>
        <dbReference type="Proteomes" id="UP001331761"/>
    </source>
</evidence>
<evidence type="ECO:0000256" key="11">
    <source>
        <dbReference type="ARBA" id="ARBA00023242"/>
    </source>
</evidence>
<evidence type="ECO:0000259" key="15">
    <source>
        <dbReference type="Pfam" id="PF05000"/>
    </source>
</evidence>
<evidence type="ECO:0000259" key="14">
    <source>
        <dbReference type="Pfam" id="PF04998"/>
    </source>
</evidence>
<evidence type="ECO:0000256" key="1">
    <source>
        <dbReference type="ARBA" id="ARBA00004123"/>
    </source>
</evidence>
<keyword evidence="8" id="KW-0862">Zinc</keyword>
<dbReference type="Gene3D" id="6.10.250.2940">
    <property type="match status" value="1"/>
</dbReference>
<evidence type="ECO:0000256" key="10">
    <source>
        <dbReference type="ARBA" id="ARBA00023163"/>
    </source>
</evidence>
<feature type="non-terminal residue" evidence="16">
    <location>
        <position position="1"/>
    </location>
</feature>
<dbReference type="Gene3D" id="1.10.150.390">
    <property type="match status" value="1"/>
</dbReference>
<keyword evidence="11" id="KW-0539">Nucleus</keyword>
<evidence type="ECO:0000256" key="3">
    <source>
        <dbReference type="ARBA" id="ARBA00012418"/>
    </source>
</evidence>
<dbReference type="GO" id="GO:0000428">
    <property type="term" value="C:DNA-directed RNA polymerase complex"/>
    <property type="evidence" value="ECO:0007669"/>
    <property type="project" value="UniProtKB-KW"/>
</dbReference>
<evidence type="ECO:0000256" key="4">
    <source>
        <dbReference type="ARBA" id="ARBA00022478"/>
    </source>
</evidence>
<keyword evidence="4 16" id="KW-0240">DNA-directed RNA polymerase</keyword>
<dbReference type="GO" id="GO:0005634">
    <property type="term" value="C:nucleus"/>
    <property type="evidence" value="ECO:0007669"/>
    <property type="project" value="UniProtKB-SubCell"/>
</dbReference>
<dbReference type="AlphaFoldDB" id="A0AAN8IS84"/>
<keyword evidence="17" id="KW-1185">Reference proteome</keyword>
<comment type="catalytic activity">
    <reaction evidence="12">
        <text>RNA(n) + a ribonucleoside 5'-triphosphate = RNA(n+1) + diphosphate</text>
        <dbReference type="Rhea" id="RHEA:21248"/>
        <dbReference type="Rhea" id="RHEA-COMP:14527"/>
        <dbReference type="Rhea" id="RHEA-COMP:17342"/>
        <dbReference type="ChEBI" id="CHEBI:33019"/>
        <dbReference type="ChEBI" id="CHEBI:61557"/>
        <dbReference type="ChEBI" id="CHEBI:140395"/>
        <dbReference type="EC" id="2.7.7.6"/>
    </reaction>
</comment>
<dbReference type="InterPro" id="IPR042102">
    <property type="entry name" value="RNA_pol_Rpb1_3_sf"/>
</dbReference>
<dbReference type="CDD" id="cd02736">
    <property type="entry name" value="RNAP_III_Rpc1_C"/>
    <property type="match status" value="1"/>
</dbReference>
<organism evidence="16 17">
    <name type="scientific">Trichostrongylus colubriformis</name>
    <name type="common">Black scour worm</name>
    <dbReference type="NCBI Taxonomy" id="6319"/>
    <lineage>
        <taxon>Eukaryota</taxon>
        <taxon>Metazoa</taxon>
        <taxon>Ecdysozoa</taxon>
        <taxon>Nematoda</taxon>
        <taxon>Chromadorea</taxon>
        <taxon>Rhabditida</taxon>
        <taxon>Rhabditina</taxon>
        <taxon>Rhabditomorpha</taxon>
        <taxon>Strongyloidea</taxon>
        <taxon>Trichostrongylidae</taxon>
        <taxon>Trichostrongylus</taxon>
    </lineage>
</organism>
<dbReference type="Gene3D" id="6.20.50.80">
    <property type="match status" value="1"/>
</dbReference>